<dbReference type="PANTHER" id="PTHR34139">
    <property type="entry name" value="UPF0331 PROTEIN MJ0127"/>
    <property type="match status" value="1"/>
</dbReference>
<keyword evidence="3" id="KW-0540">Nuclease</keyword>
<dbReference type="EMBL" id="CP025682">
    <property type="protein sequence ID" value="AUN95498.1"/>
    <property type="molecule type" value="Genomic_DNA"/>
</dbReference>
<evidence type="ECO:0000313" key="7">
    <source>
        <dbReference type="Proteomes" id="UP000242205"/>
    </source>
</evidence>
<dbReference type="InterPro" id="IPR051813">
    <property type="entry name" value="HepT_RNase_toxin"/>
</dbReference>
<reference evidence="6 7" key="1">
    <citation type="submission" date="2018-01" db="EMBL/GenBank/DDBJ databases">
        <authorList>
            <person name="Fu G.-Y."/>
        </authorList>
    </citation>
    <scope>NUCLEOTIDE SEQUENCE [LARGE SCALE GENOMIC DNA]</scope>
    <source>
        <strain evidence="6 7">SY39</strain>
    </source>
</reference>
<dbReference type="GO" id="GO:0000166">
    <property type="term" value="F:nucleotide binding"/>
    <property type="evidence" value="ECO:0007669"/>
    <property type="project" value="UniProtKB-KW"/>
</dbReference>
<keyword evidence="2" id="KW-1277">Toxin-antitoxin system</keyword>
<organism evidence="6 7">
    <name type="scientific">Pseudazoarcus pumilus</name>
    <dbReference type="NCBI Taxonomy" id="2067960"/>
    <lineage>
        <taxon>Bacteria</taxon>
        <taxon>Pseudomonadati</taxon>
        <taxon>Pseudomonadota</taxon>
        <taxon>Betaproteobacteria</taxon>
        <taxon>Rhodocyclales</taxon>
        <taxon>Zoogloeaceae</taxon>
        <taxon>Pseudazoarcus</taxon>
    </lineage>
</organism>
<dbReference type="Pfam" id="PF01934">
    <property type="entry name" value="HepT-like"/>
    <property type="match status" value="1"/>
</dbReference>
<evidence type="ECO:0000313" key="6">
    <source>
        <dbReference type="EMBL" id="AUN95498.1"/>
    </source>
</evidence>
<keyword evidence="5" id="KW-0378">Hydrolase</keyword>
<evidence type="ECO:0008006" key="8">
    <source>
        <dbReference type="Google" id="ProtNLM"/>
    </source>
</evidence>
<dbReference type="Proteomes" id="UP000242205">
    <property type="component" value="Chromosome"/>
</dbReference>
<evidence type="ECO:0000256" key="1">
    <source>
        <dbReference type="ARBA" id="ARBA00022553"/>
    </source>
</evidence>
<evidence type="ECO:0000256" key="3">
    <source>
        <dbReference type="ARBA" id="ARBA00022722"/>
    </source>
</evidence>
<evidence type="ECO:0000256" key="5">
    <source>
        <dbReference type="ARBA" id="ARBA00022801"/>
    </source>
</evidence>
<dbReference type="AlphaFoldDB" id="A0A2I6S8B9"/>
<dbReference type="GO" id="GO:0004540">
    <property type="term" value="F:RNA nuclease activity"/>
    <property type="evidence" value="ECO:0007669"/>
    <property type="project" value="InterPro"/>
</dbReference>
<dbReference type="PANTHER" id="PTHR34139:SF1">
    <property type="entry name" value="RNASE MJ1380-RELATED"/>
    <property type="match status" value="1"/>
</dbReference>
<dbReference type="RefSeq" id="WP_102247546.1">
    <property type="nucleotide sequence ID" value="NZ_CP025682.1"/>
</dbReference>
<keyword evidence="4" id="KW-0547">Nucleotide-binding</keyword>
<dbReference type="InterPro" id="IPR008201">
    <property type="entry name" value="HepT-like"/>
</dbReference>
<sequence length="129" mass="14626">MSPKDVRRLDDYLGHISEAIGRIERYTASMDADAFLRDELVQDAVVRNLEIIGEARRNISVRFPDFALAHPELPLASAYQMRNAVAHGYFQVDFGVVWKTITAELPAYQRQLQALRADPPETTGRDHSD</sequence>
<dbReference type="GO" id="GO:0016787">
    <property type="term" value="F:hydrolase activity"/>
    <property type="evidence" value="ECO:0007669"/>
    <property type="project" value="UniProtKB-KW"/>
</dbReference>
<name>A0A2I6S8B9_9RHOO</name>
<keyword evidence="7" id="KW-1185">Reference proteome</keyword>
<proteinExistence type="predicted"/>
<dbReference type="GO" id="GO:0110001">
    <property type="term" value="C:toxin-antitoxin complex"/>
    <property type="evidence" value="ECO:0007669"/>
    <property type="project" value="InterPro"/>
</dbReference>
<protein>
    <recommendedName>
        <fullName evidence="8">DUF86 domain-containing protein</fullName>
    </recommendedName>
</protein>
<evidence type="ECO:0000256" key="4">
    <source>
        <dbReference type="ARBA" id="ARBA00022741"/>
    </source>
</evidence>
<keyword evidence="1" id="KW-0597">Phosphoprotein</keyword>
<gene>
    <name evidence="6" type="ORF">C0099_11510</name>
</gene>
<accession>A0A2I6S8B9</accession>
<evidence type="ECO:0000256" key="2">
    <source>
        <dbReference type="ARBA" id="ARBA00022649"/>
    </source>
</evidence>
<dbReference type="OrthoDB" id="4829434at2"/>
<dbReference type="KEGG" id="atw:C0099_11510"/>